<evidence type="ECO:0000256" key="1">
    <source>
        <dbReference type="SAM" id="MobiDB-lite"/>
    </source>
</evidence>
<accession>A0ABQ0YU39</accession>
<name>A0ABQ0YU39_9NOCA</name>
<gene>
    <name evidence="2" type="ORF">RAJCM14343_5410</name>
</gene>
<evidence type="ECO:0000313" key="3">
    <source>
        <dbReference type="Proteomes" id="UP000325466"/>
    </source>
</evidence>
<sequence>MEWSEETFLSARTISVRVRITKGARPLPEPAGVAPRAGHRAENSTDQ</sequence>
<dbReference type="Proteomes" id="UP000325466">
    <property type="component" value="Unassembled WGS sequence"/>
</dbReference>
<feature type="region of interest" description="Disordered" evidence="1">
    <location>
        <begin position="25"/>
        <end position="47"/>
    </location>
</feature>
<reference evidence="2 3" key="1">
    <citation type="journal article" date="2018" name="Biodegradation">
        <title>1,4-Dioxane degradation characteristics of Rhodococcus aetherivorans JCM 14343.</title>
        <authorList>
            <person name="Inoue D."/>
            <person name="Tsunoda T."/>
            <person name="Yamamoto N."/>
            <person name="Ike M."/>
            <person name="Sei K."/>
        </authorList>
    </citation>
    <scope>NUCLEOTIDE SEQUENCE [LARGE SCALE GENOMIC DNA]</scope>
    <source>
        <strain evidence="2 3">JCM 14343</strain>
    </source>
</reference>
<organism evidence="2 3">
    <name type="scientific">Rhodococcus aetherivorans</name>
    <dbReference type="NCBI Taxonomy" id="191292"/>
    <lineage>
        <taxon>Bacteria</taxon>
        <taxon>Bacillati</taxon>
        <taxon>Actinomycetota</taxon>
        <taxon>Actinomycetes</taxon>
        <taxon>Mycobacteriales</taxon>
        <taxon>Nocardiaceae</taxon>
        <taxon>Rhodococcus</taxon>
    </lineage>
</organism>
<protein>
    <submittedName>
        <fullName evidence="2">Uncharacterized protein</fullName>
    </submittedName>
</protein>
<keyword evidence="3" id="KW-1185">Reference proteome</keyword>
<comment type="caution">
    <text evidence="2">The sequence shown here is derived from an EMBL/GenBank/DDBJ whole genome shotgun (WGS) entry which is preliminary data.</text>
</comment>
<evidence type="ECO:0000313" key="2">
    <source>
        <dbReference type="EMBL" id="GES40129.1"/>
    </source>
</evidence>
<proteinExistence type="predicted"/>
<dbReference type="EMBL" id="BLAH01000172">
    <property type="protein sequence ID" value="GES40129.1"/>
    <property type="molecule type" value="Genomic_DNA"/>
</dbReference>